<comment type="catalytic activity">
    <reaction evidence="9 10">
        <text>a quinone + NADH + 5 H(+)(in) = a quinol + NAD(+) + 4 H(+)(out)</text>
        <dbReference type="Rhea" id="RHEA:57888"/>
        <dbReference type="ChEBI" id="CHEBI:15378"/>
        <dbReference type="ChEBI" id="CHEBI:24646"/>
        <dbReference type="ChEBI" id="CHEBI:57540"/>
        <dbReference type="ChEBI" id="CHEBI:57945"/>
        <dbReference type="ChEBI" id="CHEBI:132124"/>
    </reaction>
</comment>
<dbReference type="GO" id="GO:0046872">
    <property type="term" value="F:metal ion binding"/>
    <property type="evidence" value="ECO:0007669"/>
    <property type="project" value="UniProtKB-UniRule"/>
</dbReference>
<dbReference type="FunFam" id="3.30.70.20:FF:000002">
    <property type="entry name" value="NADH-ubiquinone oxidoreductase 75 kDa subunit"/>
    <property type="match status" value="1"/>
</dbReference>
<dbReference type="SUPFAM" id="SSF53706">
    <property type="entry name" value="Formate dehydrogenase/DMSO reductase, domains 1-3"/>
    <property type="match status" value="1"/>
</dbReference>
<dbReference type="GO" id="GO:0016651">
    <property type="term" value="F:oxidoreductase activity, acting on NAD(P)H"/>
    <property type="evidence" value="ECO:0007669"/>
    <property type="project" value="InterPro"/>
</dbReference>
<keyword evidence="10" id="KW-0874">Quinone</keyword>
<gene>
    <name evidence="14" type="ORF">SAMN06295905_0947</name>
</gene>
<dbReference type="GO" id="GO:0051537">
    <property type="term" value="F:2 iron, 2 sulfur cluster binding"/>
    <property type="evidence" value="ECO:0007669"/>
    <property type="project" value="UniProtKB-UniRule"/>
</dbReference>
<dbReference type="InterPro" id="IPR036010">
    <property type="entry name" value="2Fe-2S_ferredoxin-like_sf"/>
</dbReference>
<keyword evidence="6 10" id="KW-0408">Iron</keyword>
<comment type="similarity">
    <text evidence="2 10">Belongs to the complex I 75 kDa subunit family.</text>
</comment>
<keyword evidence="10" id="KW-0001">2Fe-2S</keyword>
<evidence type="ECO:0000256" key="10">
    <source>
        <dbReference type="RuleBase" id="RU003525"/>
    </source>
</evidence>
<dbReference type="PANTHER" id="PTHR43105:SF13">
    <property type="entry name" value="NADH-UBIQUINONE OXIDOREDUCTASE 75 KDA SUBUNIT, MITOCHONDRIAL"/>
    <property type="match status" value="1"/>
</dbReference>
<dbReference type="AlphaFoldDB" id="A0A1Y6ENM6"/>
<dbReference type="GO" id="GO:0016020">
    <property type="term" value="C:membrane"/>
    <property type="evidence" value="ECO:0007669"/>
    <property type="project" value="InterPro"/>
</dbReference>
<dbReference type="Pfam" id="PF22151">
    <property type="entry name" value="Fer4_NDSU1"/>
    <property type="match status" value="1"/>
</dbReference>
<feature type="domain" description="2Fe-2S ferredoxin-type" evidence="11">
    <location>
        <begin position="1"/>
        <end position="82"/>
    </location>
</feature>
<evidence type="ECO:0000259" key="12">
    <source>
        <dbReference type="PROSITE" id="PS51669"/>
    </source>
</evidence>
<reference evidence="15" key="1">
    <citation type="submission" date="2017-04" db="EMBL/GenBank/DDBJ databases">
        <authorList>
            <person name="Varghese N."/>
            <person name="Submissions S."/>
        </authorList>
    </citation>
    <scope>NUCLEOTIDE SEQUENCE [LARGE SCALE GENOMIC DNA]</scope>
</reference>
<dbReference type="GO" id="GO:0042773">
    <property type="term" value="P:ATP synthesis coupled electron transport"/>
    <property type="evidence" value="ECO:0007669"/>
    <property type="project" value="InterPro"/>
</dbReference>
<evidence type="ECO:0000313" key="14">
    <source>
        <dbReference type="EMBL" id="SMQ64264.1"/>
    </source>
</evidence>
<dbReference type="PROSITE" id="PS51839">
    <property type="entry name" value="4FE4S_HC3"/>
    <property type="match status" value="1"/>
</dbReference>
<evidence type="ECO:0000256" key="2">
    <source>
        <dbReference type="ARBA" id="ARBA00005404"/>
    </source>
</evidence>
<dbReference type="InterPro" id="IPR006656">
    <property type="entry name" value="Mopterin_OxRdtase"/>
</dbReference>
<dbReference type="InterPro" id="IPR050123">
    <property type="entry name" value="Prok_molybdopt-oxidoreductase"/>
</dbReference>
<organism evidence="14 15">
    <name type="scientific">Devosia lucknowensis</name>
    <dbReference type="NCBI Taxonomy" id="1096929"/>
    <lineage>
        <taxon>Bacteria</taxon>
        <taxon>Pseudomonadati</taxon>
        <taxon>Pseudomonadota</taxon>
        <taxon>Alphaproteobacteria</taxon>
        <taxon>Hyphomicrobiales</taxon>
        <taxon>Devosiaceae</taxon>
        <taxon>Devosia</taxon>
    </lineage>
</organism>
<keyword evidence="3 10" id="KW-0004">4Fe-4S</keyword>
<dbReference type="Pfam" id="PF10588">
    <property type="entry name" value="NADH-G_4Fe-4S_3"/>
    <property type="match status" value="1"/>
</dbReference>
<feature type="domain" description="4Fe-4S Mo/W bis-MGD-type" evidence="12">
    <location>
        <begin position="224"/>
        <end position="280"/>
    </location>
</feature>
<dbReference type="PROSITE" id="PS00643">
    <property type="entry name" value="COMPLEX1_75K_3"/>
    <property type="match status" value="1"/>
</dbReference>
<dbReference type="NCBIfam" id="TIGR01973">
    <property type="entry name" value="NuoG"/>
    <property type="match status" value="1"/>
</dbReference>
<dbReference type="EMBL" id="FXWK01000001">
    <property type="protein sequence ID" value="SMQ64264.1"/>
    <property type="molecule type" value="Genomic_DNA"/>
</dbReference>
<sequence>MANIKVDGQLVEVPDHYTLMQAAEAAGAEIPRFCYHDRLSVAGNCRMCLVEVKGGPPKPQASCAMSVKDLRPGPNGEPPEMFTNTPMVKKAREGVMEFLLINHPLDCPICDQGGECDLQDQAMAYGVSGSRFFENKRAVEDKYMGPLIKTSMNRCIHCTRCVRFTTEVAGISELGLLGRGEDAEITPYLERALTSELQGNVIDLCPVGALTSKPYAFNARPWELNKTESIDVMDAVGSAIRVDSRGREVMRVLPRINEAINEEWISDKTRFIWDGLKSQRLDRPYVRKGGKLQPASWEEALAAVAGRIKKAGNKVGAIAGDLAAVEEMYALKGLLGSIGSGMTDVRPAMSGIDPSMPRSAYLFNPTIAGIEQADAILIIGANPRKEAALINARIRKTWRATNLPIAVIGEQADLTYAYEYLGSGFETLADLAAGKGAFVETLKNAQRPLIIVGEGAVSHASLGKQAGRDTIALASRLASGANVADGWNGFALLHNAASRVGGLDIGFVPHDGGVCSADQIALAGKGELDVLFLLGADEYDTSAMGKAFVVYIGSHGDKGAHRADVILPAATYTEKSGTYVNTEGRVQVTTRAVFPPGDAREDWAIIRALSGAIGQPLPYNSLAQLRSAIYAEFPHLARIDEIAAGSAGDIAKLAKAAIKTKSAPYASMVTDFYLSNPIARASATMAECAQMAAGLKQAAE</sequence>
<dbReference type="Pfam" id="PF22117">
    <property type="entry name" value="Fer4_Nqo3"/>
    <property type="match status" value="1"/>
</dbReference>
<feature type="domain" description="4Fe-4S His(Cys)3-ligated-type" evidence="13">
    <location>
        <begin position="87"/>
        <end position="126"/>
    </location>
</feature>
<evidence type="ECO:0000256" key="7">
    <source>
        <dbReference type="ARBA" id="ARBA00023014"/>
    </source>
</evidence>
<dbReference type="PROSITE" id="PS00641">
    <property type="entry name" value="COMPLEX1_75K_1"/>
    <property type="match status" value="1"/>
</dbReference>
<dbReference type="InterPro" id="IPR054351">
    <property type="entry name" value="NADH_UbQ_OxRdtase_ferredoxin"/>
</dbReference>
<dbReference type="InterPro" id="IPR010228">
    <property type="entry name" value="NADH_UbQ_OxRdtase_Gsu"/>
</dbReference>
<dbReference type="InterPro" id="IPR001041">
    <property type="entry name" value="2Fe-2S_ferredoxin-type"/>
</dbReference>
<proteinExistence type="inferred from homology"/>
<dbReference type="PROSITE" id="PS51669">
    <property type="entry name" value="4FE4S_MOW_BIS_MGD"/>
    <property type="match status" value="1"/>
</dbReference>
<evidence type="ECO:0000256" key="9">
    <source>
        <dbReference type="ARBA" id="ARBA00047712"/>
    </source>
</evidence>
<dbReference type="SUPFAM" id="SSF54292">
    <property type="entry name" value="2Fe-2S ferredoxin-like"/>
    <property type="match status" value="1"/>
</dbReference>
<dbReference type="PROSITE" id="PS51085">
    <property type="entry name" value="2FE2S_FER_2"/>
    <property type="match status" value="1"/>
</dbReference>
<dbReference type="SMART" id="SM00929">
    <property type="entry name" value="NADH-G_4Fe-4S_3"/>
    <property type="match status" value="1"/>
</dbReference>
<dbReference type="GO" id="GO:0051539">
    <property type="term" value="F:4 iron, 4 sulfur cluster binding"/>
    <property type="evidence" value="ECO:0007669"/>
    <property type="project" value="UniProtKB-KW"/>
</dbReference>
<dbReference type="GO" id="GO:0008137">
    <property type="term" value="F:NADH dehydrogenase (ubiquinone) activity"/>
    <property type="evidence" value="ECO:0007669"/>
    <property type="project" value="UniProtKB-UniRule"/>
</dbReference>
<dbReference type="CDD" id="cd00207">
    <property type="entry name" value="fer2"/>
    <property type="match status" value="1"/>
</dbReference>
<keyword evidence="4 10" id="KW-0479">Metal-binding</keyword>
<comment type="function">
    <text evidence="10">NDH-1 shuttles electrons from NADH, via FMN and iron-sulfur (Fe-S) centers, to quinones in the respiratory chain. Couples the redox reaction to proton translocation (for every two electrons transferred, four hydrogen ions are translocated across the cytoplasmic membrane), and thus conserves the redox energy in a proton gradient.</text>
</comment>
<dbReference type="Gene3D" id="3.40.50.740">
    <property type="match status" value="1"/>
</dbReference>
<dbReference type="EC" id="7.1.1.-" evidence="10"/>
<name>A0A1Y6ENM6_9HYPH</name>
<keyword evidence="8 10" id="KW-0520">NAD</keyword>
<evidence type="ECO:0000259" key="11">
    <source>
        <dbReference type="PROSITE" id="PS51085"/>
    </source>
</evidence>
<dbReference type="Gene3D" id="3.10.20.740">
    <property type="match status" value="1"/>
</dbReference>
<dbReference type="GO" id="GO:0048038">
    <property type="term" value="F:quinone binding"/>
    <property type="evidence" value="ECO:0007669"/>
    <property type="project" value="UniProtKB-UniRule"/>
</dbReference>
<protein>
    <recommendedName>
        <fullName evidence="10">NADH-quinone oxidoreductase</fullName>
        <ecNumber evidence="10">7.1.1.-</ecNumber>
    </recommendedName>
</protein>
<dbReference type="Gene3D" id="3.30.200.210">
    <property type="match status" value="1"/>
</dbReference>
<evidence type="ECO:0000256" key="1">
    <source>
        <dbReference type="ARBA" id="ARBA00001966"/>
    </source>
</evidence>
<evidence type="ECO:0000256" key="4">
    <source>
        <dbReference type="ARBA" id="ARBA00022723"/>
    </source>
</evidence>
<accession>A0A1Y6ENM6</accession>
<dbReference type="InterPro" id="IPR019574">
    <property type="entry name" value="NADH_UbQ_OxRdtase_Gsu_4Fe4S-bd"/>
</dbReference>
<dbReference type="PROSITE" id="PS00642">
    <property type="entry name" value="COMPLEX1_75K_2"/>
    <property type="match status" value="1"/>
</dbReference>
<dbReference type="Gene3D" id="3.30.70.20">
    <property type="match status" value="1"/>
</dbReference>
<keyword evidence="7 10" id="KW-0411">Iron-sulfur</keyword>
<evidence type="ECO:0000259" key="13">
    <source>
        <dbReference type="PROSITE" id="PS51839"/>
    </source>
</evidence>
<dbReference type="Pfam" id="PF13510">
    <property type="entry name" value="Fer2_4"/>
    <property type="match status" value="1"/>
</dbReference>
<comment type="cofactor">
    <cofactor evidence="1 10">
        <name>[4Fe-4S] cluster</name>
        <dbReference type="ChEBI" id="CHEBI:49883"/>
    </cofactor>
</comment>
<evidence type="ECO:0000256" key="6">
    <source>
        <dbReference type="ARBA" id="ARBA00023004"/>
    </source>
</evidence>
<dbReference type="FunFam" id="3.10.20.740:FF:000001">
    <property type="entry name" value="NADH-quinone oxidoreductase subunit G"/>
    <property type="match status" value="1"/>
</dbReference>
<dbReference type="InterPro" id="IPR000283">
    <property type="entry name" value="NADH_UbQ_OxRdtase_75kDa_su_CS"/>
</dbReference>
<dbReference type="CDD" id="cd02773">
    <property type="entry name" value="MopB_Res-Cmplx1_Nad11"/>
    <property type="match status" value="1"/>
</dbReference>
<dbReference type="RefSeq" id="WP_086469340.1">
    <property type="nucleotide sequence ID" value="NZ_FXWK01000001.1"/>
</dbReference>
<evidence type="ECO:0000313" key="15">
    <source>
        <dbReference type="Proteomes" id="UP000194474"/>
    </source>
</evidence>
<dbReference type="SUPFAM" id="SSF54862">
    <property type="entry name" value="4Fe-4S ferredoxins"/>
    <property type="match status" value="1"/>
</dbReference>
<dbReference type="FunFam" id="3.30.200.210:FF:000002">
    <property type="entry name" value="NADH-ubiquinone oxidoreductase 75 kDa subunit"/>
    <property type="match status" value="1"/>
</dbReference>
<dbReference type="PANTHER" id="PTHR43105">
    <property type="entry name" value="RESPIRATORY NITRATE REDUCTASE"/>
    <property type="match status" value="1"/>
</dbReference>
<dbReference type="Proteomes" id="UP000194474">
    <property type="component" value="Unassembled WGS sequence"/>
</dbReference>
<keyword evidence="15" id="KW-1185">Reference proteome</keyword>
<dbReference type="Pfam" id="PF00384">
    <property type="entry name" value="Molybdopterin"/>
    <property type="match status" value="1"/>
</dbReference>
<dbReference type="OrthoDB" id="9816402at2"/>
<dbReference type="Pfam" id="PF09326">
    <property type="entry name" value="NADH_dhqG_C"/>
    <property type="match status" value="1"/>
</dbReference>
<evidence type="ECO:0000256" key="3">
    <source>
        <dbReference type="ARBA" id="ARBA00022485"/>
    </source>
</evidence>
<dbReference type="InterPro" id="IPR015405">
    <property type="entry name" value="NDUFS1-like_C"/>
</dbReference>
<comment type="cofactor">
    <cofactor evidence="10">
        <name>[2Fe-2S] cluster</name>
        <dbReference type="ChEBI" id="CHEBI:190135"/>
    </cofactor>
    <text evidence="10">Binds 1 [2Fe-2S] cluster per subunit.</text>
</comment>
<evidence type="ECO:0000256" key="5">
    <source>
        <dbReference type="ARBA" id="ARBA00022967"/>
    </source>
</evidence>
<evidence type="ECO:0000256" key="8">
    <source>
        <dbReference type="ARBA" id="ARBA00023027"/>
    </source>
</evidence>
<keyword evidence="5 10" id="KW-1278">Translocase</keyword>
<dbReference type="InterPro" id="IPR006963">
    <property type="entry name" value="Mopterin_OxRdtase_4Fe-4S_dom"/>
</dbReference>